<keyword evidence="2" id="KW-0732">Signal</keyword>
<reference evidence="3 4" key="1">
    <citation type="submission" date="2024-01" db="EMBL/GenBank/DDBJ databases">
        <title>Comparative genomics of Cryptococcus and Kwoniella reveals pathogenesis evolution and contrasting modes of karyotype evolution via chromosome fusion or intercentromeric recombination.</title>
        <authorList>
            <person name="Coelho M.A."/>
            <person name="David-Palma M."/>
            <person name="Shea T."/>
            <person name="Bowers K."/>
            <person name="McGinley-Smith S."/>
            <person name="Mohammad A.W."/>
            <person name="Gnirke A."/>
            <person name="Yurkov A.M."/>
            <person name="Nowrousian M."/>
            <person name="Sun S."/>
            <person name="Cuomo C.A."/>
            <person name="Heitman J."/>
        </authorList>
    </citation>
    <scope>NUCLEOTIDE SEQUENCE [LARGE SCALE GENOMIC DNA]</scope>
    <source>
        <strain evidence="3 4">7685027</strain>
    </source>
</reference>
<proteinExistence type="predicted"/>
<dbReference type="CDD" id="cd07061">
    <property type="entry name" value="HP_HAP_like"/>
    <property type="match status" value="1"/>
</dbReference>
<organism evidence="3 4">
    <name type="scientific">Cryptococcus decagattii</name>
    <dbReference type="NCBI Taxonomy" id="1859122"/>
    <lineage>
        <taxon>Eukaryota</taxon>
        <taxon>Fungi</taxon>
        <taxon>Dikarya</taxon>
        <taxon>Basidiomycota</taxon>
        <taxon>Agaricomycotina</taxon>
        <taxon>Tremellomycetes</taxon>
        <taxon>Tremellales</taxon>
        <taxon>Cryptococcaceae</taxon>
        <taxon>Cryptococcus</taxon>
        <taxon>Cryptococcus gattii species complex</taxon>
    </lineage>
</organism>
<dbReference type="Proteomes" id="UP001432216">
    <property type="component" value="Chromosome 2"/>
</dbReference>
<feature type="signal peptide" evidence="2">
    <location>
        <begin position="1"/>
        <end position="16"/>
    </location>
</feature>
<dbReference type="RefSeq" id="XP_064718926.1">
    <property type="nucleotide sequence ID" value="XM_064862854.1"/>
</dbReference>
<dbReference type="PANTHER" id="PTHR20963:SF55">
    <property type="entry name" value="PHOSPHATASE, PUTATIVE-RELATED"/>
    <property type="match status" value="1"/>
</dbReference>
<protein>
    <recommendedName>
        <fullName evidence="5">Acid phosphatase</fullName>
    </recommendedName>
</protein>
<sequence>MRSAALFALLPILANAAAVERRIADSIVGSTTSDVFPPAGTSVNSKLFPPESVVGYPGATVTGAEPAAAATALAYAYNDGASNNYPLVADQPNNSSSGNFDVFKYWGNLSPWYSVPSSFYGLNDTSPLIPDGCSITQVHLLYRHGARYPTSGAGPSTFAAKLATATAQGGGFNATGDLSFLNTWTYKLGAELLTPFGRLQNFELGVAFRQQYGELLNNFTEQGALPVFRTESQDRMVKTAENFAAGFFGVPEYLDQVSIELMVETSGVNNTGAPYETCPNSNVASRGSLGSTAASAFAKQAFNGTVSRLQSNINGVQFDTTDIIDMLQLCSYETDALGYSAFCGLFTEEDFKNYEYYYDISFYYNNGAGSPVAAAQGKGFLQEFVARFTQTPITSSNSSVNTTLDNNSTYFPLNQSIYADATHEVVLLDTLTAFNLTALFSTGPLPVDRRVEGSSFVASQVVPFATHLVVQVLECTNQTPTKQIRFIVNDAVVPIGKSYEGCGSNKDGMCAFDTVVAALRKRIAEIDYNYDCHGNYTATVGNDYNGRAPRA</sequence>
<dbReference type="PANTHER" id="PTHR20963">
    <property type="entry name" value="MULTIPLE INOSITOL POLYPHOSPHATE PHOSPHATASE-RELATED"/>
    <property type="match status" value="1"/>
</dbReference>
<gene>
    <name evidence="3" type="ORF">IAS62_000976</name>
</gene>
<dbReference type="SUPFAM" id="SSF53254">
    <property type="entry name" value="Phosphoglycerate mutase-like"/>
    <property type="match status" value="1"/>
</dbReference>
<dbReference type="EMBL" id="CP143807">
    <property type="protein sequence ID" value="WVO19686.1"/>
    <property type="molecule type" value="Genomic_DNA"/>
</dbReference>
<dbReference type="GeneID" id="89987751"/>
<evidence type="ECO:0000313" key="3">
    <source>
        <dbReference type="EMBL" id="WVO19686.1"/>
    </source>
</evidence>
<dbReference type="Pfam" id="PF00328">
    <property type="entry name" value="His_Phos_2"/>
    <property type="match status" value="1"/>
</dbReference>
<accession>A0ABZ2AQT1</accession>
<evidence type="ECO:0000256" key="1">
    <source>
        <dbReference type="ARBA" id="ARBA00022801"/>
    </source>
</evidence>
<name>A0ABZ2AQT1_9TREE</name>
<dbReference type="InterPro" id="IPR033379">
    <property type="entry name" value="Acid_Pase_AS"/>
</dbReference>
<evidence type="ECO:0008006" key="5">
    <source>
        <dbReference type="Google" id="ProtNLM"/>
    </source>
</evidence>
<evidence type="ECO:0000256" key="2">
    <source>
        <dbReference type="SAM" id="SignalP"/>
    </source>
</evidence>
<keyword evidence="4" id="KW-1185">Reference proteome</keyword>
<evidence type="ECO:0000313" key="4">
    <source>
        <dbReference type="Proteomes" id="UP001432216"/>
    </source>
</evidence>
<keyword evidence="1" id="KW-0378">Hydrolase</keyword>
<dbReference type="InterPro" id="IPR000560">
    <property type="entry name" value="His_Pase_clade-2"/>
</dbReference>
<feature type="chain" id="PRO_5046763657" description="Acid phosphatase" evidence="2">
    <location>
        <begin position="17"/>
        <end position="551"/>
    </location>
</feature>
<dbReference type="PROSITE" id="PS00616">
    <property type="entry name" value="HIS_ACID_PHOSPHAT_1"/>
    <property type="match status" value="1"/>
</dbReference>
<dbReference type="Gene3D" id="3.40.50.1240">
    <property type="entry name" value="Phosphoglycerate mutase-like"/>
    <property type="match status" value="1"/>
</dbReference>
<dbReference type="InterPro" id="IPR029033">
    <property type="entry name" value="His_PPase_superfam"/>
</dbReference>